<reference evidence="5" key="1">
    <citation type="submission" date="2023-03" db="EMBL/GenBank/DDBJ databases">
        <title>Massive genome expansion in bonnet fungi (Mycena s.s.) driven by repeated elements and novel gene families across ecological guilds.</title>
        <authorList>
            <consortium name="Lawrence Berkeley National Laboratory"/>
            <person name="Harder C.B."/>
            <person name="Miyauchi S."/>
            <person name="Viragh M."/>
            <person name="Kuo A."/>
            <person name="Thoen E."/>
            <person name="Andreopoulos B."/>
            <person name="Lu D."/>
            <person name="Skrede I."/>
            <person name="Drula E."/>
            <person name="Henrissat B."/>
            <person name="Morin E."/>
            <person name="Kohler A."/>
            <person name="Barry K."/>
            <person name="LaButti K."/>
            <person name="Morin E."/>
            <person name="Salamov A."/>
            <person name="Lipzen A."/>
            <person name="Mereny Z."/>
            <person name="Hegedus B."/>
            <person name="Baldrian P."/>
            <person name="Stursova M."/>
            <person name="Weitz H."/>
            <person name="Taylor A."/>
            <person name="Grigoriev I.V."/>
            <person name="Nagy L.G."/>
            <person name="Martin F."/>
            <person name="Kauserud H."/>
        </authorList>
    </citation>
    <scope>NUCLEOTIDE SEQUENCE</scope>
    <source>
        <strain evidence="5">CBHHK200</strain>
    </source>
</reference>
<dbReference type="Gene3D" id="3.30.40.10">
    <property type="entry name" value="Zinc/RING finger domain, C3HC4 (zinc finger)"/>
    <property type="match status" value="1"/>
</dbReference>
<dbReference type="Proteomes" id="UP001218188">
    <property type="component" value="Unassembled WGS sequence"/>
</dbReference>
<dbReference type="PROSITE" id="PS00518">
    <property type="entry name" value="ZF_RING_1"/>
    <property type="match status" value="1"/>
</dbReference>
<gene>
    <name evidence="5" type="ORF">C8F04DRAFT_1244091</name>
</gene>
<evidence type="ECO:0000256" key="3">
    <source>
        <dbReference type="ARBA" id="ARBA00022833"/>
    </source>
</evidence>
<sequence length="428" mass="46545">MSDNLCFSDSDVDAGKFPGVSGTKATELKKRAITSKSRAIPDSARMAPVKTSAKHSGPRLASAKNSTGAPAPRVKIGGASAVASAVVPMDPPFPPYQSFDTTSSLVLSGPGFKITGLCSLHPEINLQGDSACWKCKDGGDLIVCSTVHCEHCLCVSCLKNPSAALRELPFLCPSCHFKREQASSQRLGKDYSPKGYESTPIPALVHKLRMLFPNNFAYLEIFFDLHDPTHHSTLESSNTALENSLLTGELQSVRKIFTVVVSHATPDGFLHYTPNGVASDSAHSVLECLMPPRLLRAFRECDRLSSDHLLAILTCGYIFTKTESVGTLQTWLTSSSNLRSQAGFLRPYFRSIFIGAILVSLRTPYPQGMPWGAIRVLFTSVVVGNHRVDTFGTTLPEHHLECPFRLHVRIAAILSVWFCIKIEGASLI</sequence>
<keyword evidence="2" id="KW-0863">Zinc-finger</keyword>
<accession>A0AAD6RXZ3</accession>
<evidence type="ECO:0008006" key="7">
    <source>
        <dbReference type="Google" id="ProtNLM"/>
    </source>
</evidence>
<keyword evidence="1" id="KW-0479">Metal-binding</keyword>
<evidence type="ECO:0000256" key="4">
    <source>
        <dbReference type="SAM" id="MobiDB-lite"/>
    </source>
</evidence>
<name>A0AAD6RXZ3_9AGAR</name>
<feature type="region of interest" description="Disordered" evidence="4">
    <location>
        <begin position="32"/>
        <end position="72"/>
    </location>
</feature>
<dbReference type="AlphaFoldDB" id="A0AAD6RXZ3"/>
<keyword evidence="3" id="KW-0862">Zinc</keyword>
<dbReference type="InterPro" id="IPR011011">
    <property type="entry name" value="Znf_FYVE_PHD"/>
</dbReference>
<evidence type="ECO:0000256" key="1">
    <source>
        <dbReference type="ARBA" id="ARBA00022723"/>
    </source>
</evidence>
<dbReference type="GO" id="GO:0008270">
    <property type="term" value="F:zinc ion binding"/>
    <property type="evidence" value="ECO:0007669"/>
    <property type="project" value="UniProtKB-KW"/>
</dbReference>
<dbReference type="SUPFAM" id="SSF57903">
    <property type="entry name" value="FYVE/PHD zinc finger"/>
    <property type="match status" value="1"/>
</dbReference>
<keyword evidence="6" id="KW-1185">Reference proteome</keyword>
<proteinExistence type="predicted"/>
<comment type="caution">
    <text evidence="5">The sequence shown here is derived from an EMBL/GenBank/DDBJ whole genome shotgun (WGS) entry which is preliminary data.</text>
</comment>
<protein>
    <recommendedName>
        <fullName evidence="7">RING-type domain-containing protein</fullName>
    </recommendedName>
</protein>
<dbReference type="InterPro" id="IPR013083">
    <property type="entry name" value="Znf_RING/FYVE/PHD"/>
</dbReference>
<evidence type="ECO:0000256" key="2">
    <source>
        <dbReference type="ARBA" id="ARBA00022771"/>
    </source>
</evidence>
<dbReference type="EMBL" id="JARJCM010000404">
    <property type="protein sequence ID" value="KAJ7017464.1"/>
    <property type="molecule type" value="Genomic_DNA"/>
</dbReference>
<dbReference type="InterPro" id="IPR017907">
    <property type="entry name" value="Znf_RING_CS"/>
</dbReference>
<organism evidence="5 6">
    <name type="scientific">Mycena alexandri</name>
    <dbReference type="NCBI Taxonomy" id="1745969"/>
    <lineage>
        <taxon>Eukaryota</taxon>
        <taxon>Fungi</taxon>
        <taxon>Dikarya</taxon>
        <taxon>Basidiomycota</taxon>
        <taxon>Agaricomycotina</taxon>
        <taxon>Agaricomycetes</taxon>
        <taxon>Agaricomycetidae</taxon>
        <taxon>Agaricales</taxon>
        <taxon>Marasmiineae</taxon>
        <taxon>Mycenaceae</taxon>
        <taxon>Mycena</taxon>
    </lineage>
</organism>
<evidence type="ECO:0000313" key="6">
    <source>
        <dbReference type="Proteomes" id="UP001218188"/>
    </source>
</evidence>
<evidence type="ECO:0000313" key="5">
    <source>
        <dbReference type="EMBL" id="KAJ7017464.1"/>
    </source>
</evidence>